<gene>
    <name evidence="2" type="ORF">E2C01_074234</name>
</gene>
<organism evidence="2 3">
    <name type="scientific">Portunus trituberculatus</name>
    <name type="common">Swimming crab</name>
    <name type="synonym">Neptunus trituberculatus</name>
    <dbReference type="NCBI Taxonomy" id="210409"/>
    <lineage>
        <taxon>Eukaryota</taxon>
        <taxon>Metazoa</taxon>
        <taxon>Ecdysozoa</taxon>
        <taxon>Arthropoda</taxon>
        <taxon>Crustacea</taxon>
        <taxon>Multicrustacea</taxon>
        <taxon>Malacostraca</taxon>
        <taxon>Eumalacostraca</taxon>
        <taxon>Eucarida</taxon>
        <taxon>Decapoda</taxon>
        <taxon>Pleocyemata</taxon>
        <taxon>Brachyura</taxon>
        <taxon>Eubrachyura</taxon>
        <taxon>Portunoidea</taxon>
        <taxon>Portunidae</taxon>
        <taxon>Portuninae</taxon>
        <taxon>Portunus</taxon>
    </lineage>
</organism>
<evidence type="ECO:0000313" key="2">
    <source>
        <dbReference type="EMBL" id="MPC79693.1"/>
    </source>
</evidence>
<comment type="caution">
    <text evidence="2">The sequence shown here is derived from an EMBL/GenBank/DDBJ whole genome shotgun (WGS) entry which is preliminary data.</text>
</comment>
<accession>A0A5B7IBM0</accession>
<evidence type="ECO:0000313" key="3">
    <source>
        <dbReference type="Proteomes" id="UP000324222"/>
    </source>
</evidence>
<proteinExistence type="predicted"/>
<dbReference type="AlphaFoldDB" id="A0A5B7IBM0"/>
<dbReference type="EMBL" id="VSRR010051826">
    <property type="protein sequence ID" value="MPC79693.1"/>
    <property type="molecule type" value="Genomic_DNA"/>
</dbReference>
<keyword evidence="3" id="KW-1185">Reference proteome</keyword>
<sequence>MSVWPHPSPAHSLFSLTVLSPCYLTPHPSLSSPGPPLLSRCHRRRGR</sequence>
<protein>
    <submittedName>
        <fullName evidence="2">Uncharacterized protein</fullName>
    </submittedName>
</protein>
<feature type="region of interest" description="Disordered" evidence="1">
    <location>
        <begin position="26"/>
        <end position="47"/>
    </location>
</feature>
<name>A0A5B7IBM0_PORTR</name>
<reference evidence="2 3" key="1">
    <citation type="submission" date="2019-05" db="EMBL/GenBank/DDBJ databases">
        <title>Another draft genome of Portunus trituberculatus and its Hox gene families provides insights of decapod evolution.</title>
        <authorList>
            <person name="Jeong J.-H."/>
            <person name="Song I."/>
            <person name="Kim S."/>
            <person name="Choi T."/>
            <person name="Kim D."/>
            <person name="Ryu S."/>
            <person name="Kim W."/>
        </authorList>
    </citation>
    <scope>NUCLEOTIDE SEQUENCE [LARGE SCALE GENOMIC DNA]</scope>
    <source>
        <tissue evidence="2">Muscle</tissue>
    </source>
</reference>
<evidence type="ECO:0000256" key="1">
    <source>
        <dbReference type="SAM" id="MobiDB-lite"/>
    </source>
</evidence>
<dbReference type="Proteomes" id="UP000324222">
    <property type="component" value="Unassembled WGS sequence"/>
</dbReference>